<sequence length="563" mass="59705">MRSTLIATFVSLASAATLKAGWYHCPALKGPSSLGLAAPPTTCAMFDVPLCYNGLCTSDKTIEVFVKRIEATNVKGKPKSVWFLQGGPAMASSLLDDYLANFYNLTQGQVNVYTLDQRGVGRSTWLDCPAAGAASGGSIAGTTILPEELPECLAEVRATYGNDTAAAFGTTAAAYDVQALIELLNAKDDVYVYGVSYGSYFAHRLMQLAPPLVKGYVLDSVVTPGSALFSNWDVNNKPIGVCPASILVSQSPGETFLDECTADDTCSRNMDGQDTKALLATILARPNGVVCGTLTAPIVSTILGGMLTNFVVPRALIPAVIHRLARCSANDQVALGNLQTVFAAYGAMPPGFNAINRDESKLLYYDIVFSELWERPSPSMAELAKRAADNLMGSAATPSFVPYYCIFSNSQDEACQGVVPPTHVPYLYAPDTFTSAPTTIIPATNSVLLLNGELDPQTTLVSANAMFNRLQGDQKLLLTFPAASHVVLDHSPVNTPGQVSCGWTLLTQYVIMDGDLSKLDLCCMDDLAEVSFDIPAAVARQVLGTDDAFNGQATATTTTNVSA</sequence>
<dbReference type="PANTHER" id="PTHR43248">
    <property type="entry name" value="2-SUCCINYL-6-HYDROXY-2,4-CYCLOHEXADIENE-1-CARBOXYLATE SYNTHASE"/>
    <property type="match status" value="1"/>
</dbReference>
<dbReference type="AlphaFoldDB" id="A0A485KFV0"/>
<gene>
    <name evidence="6" type="primary">Aste57867_5797</name>
    <name evidence="5" type="ORF">As57867_005783</name>
    <name evidence="6" type="ORF">ASTE57867_5797</name>
</gene>
<proteinExistence type="inferred from homology"/>
<feature type="chain" id="PRO_5033827040" evidence="3">
    <location>
        <begin position="16"/>
        <end position="563"/>
    </location>
</feature>
<dbReference type="InterPro" id="IPR029058">
    <property type="entry name" value="AB_hydrolase_fold"/>
</dbReference>
<organism evidence="6 7">
    <name type="scientific">Aphanomyces stellatus</name>
    <dbReference type="NCBI Taxonomy" id="120398"/>
    <lineage>
        <taxon>Eukaryota</taxon>
        <taxon>Sar</taxon>
        <taxon>Stramenopiles</taxon>
        <taxon>Oomycota</taxon>
        <taxon>Saprolegniomycetes</taxon>
        <taxon>Saprolegniales</taxon>
        <taxon>Verrucalvaceae</taxon>
        <taxon>Aphanomyces</taxon>
    </lineage>
</organism>
<feature type="domain" description="AB hydrolase-1" evidence="4">
    <location>
        <begin position="83"/>
        <end position="230"/>
    </location>
</feature>
<dbReference type="Pfam" id="PF00561">
    <property type="entry name" value="Abhydrolase_1"/>
    <property type="match status" value="1"/>
</dbReference>
<dbReference type="EMBL" id="VJMH01002219">
    <property type="protein sequence ID" value="KAF0709665.1"/>
    <property type="molecule type" value="Genomic_DNA"/>
</dbReference>
<dbReference type="InterPro" id="IPR000073">
    <property type="entry name" value="AB_hydrolase_1"/>
</dbReference>
<protein>
    <submittedName>
        <fullName evidence="6">Aste57867_5797 protein</fullName>
    </submittedName>
</protein>
<dbReference type="Gene3D" id="3.40.50.1820">
    <property type="entry name" value="alpha/beta hydrolase"/>
    <property type="match status" value="1"/>
</dbReference>
<evidence type="ECO:0000256" key="3">
    <source>
        <dbReference type="SAM" id="SignalP"/>
    </source>
</evidence>
<evidence type="ECO:0000313" key="7">
    <source>
        <dbReference type="Proteomes" id="UP000332933"/>
    </source>
</evidence>
<dbReference type="OrthoDB" id="74553at2759"/>
<dbReference type="SUPFAM" id="SSF53474">
    <property type="entry name" value="alpha/beta-Hydrolases"/>
    <property type="match status" value="1"/>
</dbReference>
<evidence type="ECO:0000259" key="4">
    <source>
        <dbReference type="Pfam" id="PF00561"/>
    </source>
</evidence>
<comment type="similarity">
    <text evidence="1">Belongs to the peptidase S33 family.</text>
</comment>
<name>A0A485KFV0_9STRA</name>
<dbReference type="EMBL" id="CAADRA010002221">
    <property type="protein sequence ID" value="VFT82820.1"/>
    <property type="molecule type" value="Genomic_DNA"/>
</dbReference>
<evidence type="ECO:0000256" key="2">
    <source>
        <dbReference type="ARBA" id="ARBA00022801"/>
    </source>
</evidence>
<keyword evidence="2" id="KW-0378">Hydrolase</keyword>
<keyword evidence="7" id="KW-1185">Reference proteome</keyword>
<dbReference type="PANTHER" id="PTHR43248:SF3">
    <property type="entry name" value="AB HYDROLASE-1 DOMAIN-CONTAINING PROTEIN"/>
    <property type="match status" value="1"/>
</dbReference>
<accession>A0A485KFV0</accession>
<evidence type="ECO:0000256" key="1">
    <source>
        <dbReference type="ARBA" id="ARBA00010088"/>
    </source>
</evidence>
<evidence type="ECO:0000313" key="6">
    <source>
        <dbReference type="EMBL" id="VFT82820.1"/>
    </source>
</evidence>
<reference evidence="6 7" key="1">
    <citation type="submission" date="2019-03" db="EMBL/GenBank/DDBJ databases">
        <authorList>
            <person name="Gaulin E."/>
            <person name="Dumas B."/>
        </authorList>
    </citation>
    <scope>NUCLEOTIDE SEQUENCE [LARGE SCALE GENOMIC DNA]</scope>
    <source>
        <strain evidence="6">CBS 568.67</strain>
    </source>
</reference>
<dbReference type="InterPro" id="IPR051601">
    <property type="entry name" value="Serine_prot/Carboxylest_S33"/>
</dbReference>
<feature type="signal peptide" evidence="3">
    <location>
        <begin position="1"/>
        <end position="15"/>
    </location>
</feature>
<dbReference type="Proteomes" id="UP000332933">
    <property type="component" value="Unassembled WGS sequence"/>
</dbReference>
<reference evidence="5" key="2">
    <citation type="submission" date="2019-06" db="EMBL/GenBank/DDBJ databases">
        <title>Genomics analysis of Aphanomyces spp. identifies a new class of oomycete effector associated with host adaptation.</title>
        <authorList>
            <person name="Gaulin E."/>
        </authorList>
    </citation>
    <scope>NUCLEOTIDE SEQUENCE</scope>
    <source>
        <strain evidence="5">CBS 578.67</strain>
    </source>
</reference>
<evidence type="ECO:0000313" key="5">
    <source>
        <dbReference type="EMBL" id="KAF0709665.1"/>
    </source>
</evidence>
<keyword evidence="3" id="KW-0732">Signal</keyword>
<dbReference type="GO" id="GO:0016787">
    <property type="term" value="F:hydrolase activity"/>
    <property type="evidence" value="ECO:0007669"/>
    <property type="project" value="UniProtKB-KW"/>
</dbReference>